<dbReference type="AlphaFoldDB" id="A0A5K0Z1X9"/>
<dbReference type="InterPro" id="IPR046960">
    <property type="entry name" value="PPR_At4g14850-like_plant"/>
</dbReference>
<evidence type="ECO:0000256" key="1">
    <source>
        <dbReference type="ARBA" id="ARBA00022737"/>
    </source>
</evidence>
<sequence length="645" mass="70959">MKWAPTGSYRLHFFSCTSAGSHRHQVSDEILQRNAAMPALRLLLPSLTADTSFPNTTALASLIRASTGSSSRREHGEQLHAFCIKTSRSSNTLVANALIAMYSKAGSIEAAETIFSKMADKDRVTLNTMVSVYEQNNQHQGAIGIFYRMCCTENKLDEFGLSSALRSCASMRALGLGRSIHAHSLKLSCLPNLCIQTAIIKLYCECGSIEGALLMFEEMPERDVICWNSIICGLVKNGRDVEAIRFFKEMIAVDDGADSYTLAALISSAYCLEKVSAGDQLHAYAINTGIISSLSVMNALITMYARSGRLHESKTVFQTMPGKNVVSWTAMISGCAQQGREEEALQLFSDMMRGTSAGVRPNQVTFMTAFDCCGNLATLLQGNMLLALVLKLGFASRVEVQNSMLSFFSECGRMEDAETTFKTIREPDIVSWNSLISGYCKQGRGSEALATFEKMQKNGVTPDSITFISLLSACRHAGLLHEGLTLFEKMIFHYGIEPQMEHLLCTVNLLARSGQLGLADKFIRQIDLKHQDVSLWRTLLGACRVHGNAEFASLAAEKVLEMESCNSEAFVVLSNIYAASGRWDMAGNFRRLMKNMNVIKQPGFSWIEVGNKVHCFVSASPSHPKINEIYAALIELSSHMKHCGE</sequence>
<feature type="repeat" description="PPR" evidence="3">
    <location>
        <begin position="324"/>
        <end position="354"/>
    </location>
</feature>
<evidence type="ECO:0000313" key="4">
    <source>
        <dbReference type="EMBL" id="VVV83500.1"/>
    </source>
</evidence>
<feature type="repeat" description="PPR" evidence="3">
    <location>
        <begin position="463"/>
        <end position="498"/>
    </location>
</feature>
<dbReference type="GO" id="GO:0003723">
    <property type="term" value="F:RNA binding"/>
    <property type="evidence" value="ECO:0007669"/>
    <property type="project" value="InterPro"/>
</dbReference>
<feature type="repeat" description="PPR" evidence="3">
    <location>
        <begin position="223"/>
        <end position="253"/>
    </location>
</feature>
<dbReference type="FunFam" id="1.25.40.10:FF:000196">
    <property type="entry name" value="Pentatricopeptide repeat-containing protein At4g14850"/>
    <property type="match status" value="1"/>
</dbReference>
<dbReference type="InterPro" id="IPR011990">
    <property type="entry name" value="TPR-like_helical_dom_sf"/>
</dbReference>
<protein>
    <recommendedName>
        <fullName evidence="5">Pentacotripeptide-repeat region of PRORP domain-containing protein</fullName>
    </recommendedName>
</protein>
<evidence type="ECO:0008006" key="5">
    <source>
        <dbReference type="Google" id="ProtNLM"/>
    </source>
</evidence>
<dbReference type="PANTHER" id="PTHR24015">
    <property type="entry name" value="OS07G0578800 PROTEIN-RELATED"/>
    <property type="match status" value="1"/>
</dbReference>
<feature type="repeat" description="PPR" evidence="3">
    <location>
        <begin position="91"/>
        <end position="125"/>
    </location>
</feature>
<dbReference type="InterPro" id="IPR002885">
    <property type="entry name" value="PPR_rpt"/>
</dbReference>
<name>A0A5K0Z1X9_9MAGN</name>
<evidence type="ECO:0000256" key="3">
    <source>
        <dbReference type="PROSITE-ProRule" id="PRU00708"/>
    </source>
</evidence>
<keyword evidence="1" id="KW-0677">Repeat</keyword>
<dbReference type="Gene3D" id="1.25.40.10">
    <property type="entry name" value="Tetratricopeptide repeat domain"/>
    <property type="match status" value="4"/>
</dbReference>
<accession>A0A5K0Z1X9</accession>
<dbReference type="EMBL" id="LR721778">
    <property type="protein sequence ID" value="VVV83500.1"/>
    <property type="molecule type" value="Genomic_DNA"/>
</dbReference>
<dbReference type="NCBIfam" id="TIGR00756">
    <property type="entry name" value="PPR"/>
    <property type="match status" value="5"/>
</dbReference>
<dbReference type="PANTHER" id="PTHR24015:SF1693">
    <property type="entry name" value="DYW DOMAIN-CONTAINING PROTEIN"/>
    <property type="match status" value="1"/>
</dbReference>
<evidence type="ECO:0000256" key="2">
    <source>
        <dbReference type="ARBA" id="ARBA00061659"/>
    </source>
</evidence>
<reference evidence="4" key="1">
    <citation type="submission" date="2019-09" db="EMBL/GenBank/DDBJ databases">
        <authorList>
            <person name="Zhang L."/>
        </authorList>
    </citation>
    <scope>NUCLEOTIDE SEQUENCE</scope>
</reference>
<dbReference type="FunFam" id="1.25.40.10:FF:000090">
    <property type="entry name" value="Pentatricopeptide repeat-containing protein, chloroplastic"/>
    <property type="match status" value="1"/>
</dbReference>
<dbReference type="Pfam" id="PF13041">
    <property type="entry name" value="PPR_2"/>
    <property type="match status" value="2"/>
</dbReference>
<organism evidence="4">
    <name type="scientific">Nymphaea colorata</name>
    <name type="common">pocket water lily</name>
    <dbReference type="NCBI Taxonomy" id="210225"/>
    <lineage>
        <taxon>Eukaryota</taxon>
        <taxon>Viridiplantae</taxon>
        <taxon>Streptophyta</taxon>
        <taxon>Embryophyta</taxon>
        <taxon>Tracheophyta</taxon>
        <taxon>Spermatophyta</taxon>
        <taxon>Magnoliopsida</taxon>
        <taxon>Nymphaeales</taxon>
        <taxon>Nymphaeaceae</taxon>
        <taxon>Nymphaea</taxon>
    </lineage>
</organism>
<proteinExistence type="inferred from homology"/>
<gene>
    <name evidence="4" type="ORF">NYM_LOCUS9883</name>
</gene>
<dbReference type="Pfam" id="PF20431">
    <property type="entry name" value="E_motif"/>
    <property type="match status" value="1"/>
</dbReference>
<dbReference type="GO" id="GO:0009451">
    <property type="term" value="P:RNA modification"/>
    <property type="evidence" value="ECO:0007669"/>
    <property type="project" value="InterPro"/>
</dbReference>
<dbReference type="PROSITE" id="PS51375">
    <property type="entry name" value="PPR"/>
    <property type="match status" value="5"/>
</dbReference>
<dbReference type="OrthoDB" id="185373at2759"/>
<dbReference type="OMA" id="TEHVSCI"/>
<dbReference type="Pfam" id="PF01535">
    <property type="entry name" value="PPR"/>
    <property type="match status" value="5"/>
</dbReference>
<comment type="similarity">
    <text evidence="2">Belongs to the PPR family. PCMP-E subfamily.</text>
</comment>
<dbReference type="InterPro" id="IPR046848">
    <property type="entry name" value="E_motif"/>
</dbReference>
<dbReference type="Gramene" id="NC13G0140920.1">
    <property type="protein sequence ID" value="NC13G0140920.1:cds"/>
    <property type="gene ID" value="NC13G0140920"/>
</dbReference>
<feature type="repeat" description="PPR" evidence="3">
    <location>
        <begin position="428"/>
        <end position="462"/>
    </location>
</feature>